<keyword evidence="2" id="KW-1185">Reference proteome</keyword>
<evidence type="ECO:0008006" key="3">
    <source>
        <dbReference type="Google" id="ProtNLM"/>
    </source>
</evidence>
<evidence type="ECO:0000313" key="1">
    <source>
        <dbReference type="EMBL" id="RNI33254.1"/>
    </source>
</evidence>
<dbReference type="EMBL" id="RJJE01000001">
    <property type="protein sequence ID" value="RNI33254.1"/>
    <property type="molecule type" value="Genomic_DNA"/>
</dbReference>
<gene>
    <name evidence="1" type="ORF">EFA69_02250</name>
</gene>
<name>A0A3M9N618_9BACT</name>
<dbReference type="OrthoDB" id="877784at2"/>
<evidence type="ECO:0000313" key="2">
    <source>
        <dbReference type="Proteomes" id="UP000271010"/>
    </source>
</evidence>
<accession>A0A3M9N618</accession>
<sequence length="189" mass="21592">MSFTTTMNRKYLLAFLLPLALLLAFAPKLKKVTVAKNVTLSIPQTFEVMPDDGIAREYPAARKPLGVFTSPDGNVDISVNQRPSTFPANDINVLLPFYKASIQRMFTEVQFLREEKQTINGRDFLVYEFVSTVRDERRTGNLAPVRKYTLIQYTFLKDQMLIFSFNAPVQLQKEWQETARAVMATATVK</sequence>
<dbReference type="AlphaFoldDB" id="A0A3M9N618"/>
<dbReference type="Proteomes" id="UP000271010">
    <property type="component" value="Unassembled WGS sequence"/>
</dbReference>
<dbReference type="RefSeq" id="WP_123131441.1">
    <property type="nucleotide sequence ID" value="NZ_JBHMAD010000013.1"/>
</dbReference>
<protein>
    <recommendedName>
        <fullName evidence="3">DUF1795 domain-containing protein</fullName>
    </recommendedName>
</protein>
<organism evidence="1 2">
    <name type="scientific">Rufibacter immobilis</name>
    <dbReference type="NCBI Taxonomy" id="1348778"/>
    <lineage>
        <taxon>Bacteria</taxon>
        <taxon>Pseudomonadati</taxon>
        <taxon>Bacteroidota</taxon>
        <taxon>Cytophagia</taxon>
        <taxon>Cytophagales</taxon>
        <taxon>Hymenobacteraceae</taxon>
        <taxon>Rufibacter</taxon>
    </lineage>
</organism>
<reference evidence="1 2" key="1">
    <citation type="submission" date="2018-11" db="EMBL/GenBank/DDBJ databases">
        <title>Rufibacter latericius sp. nov., isolated from water in Baiyang Lake.</title>
        <authorList>
            <person name="Yang Y."/>
        </authorList>
    </citation>
    <scope>NUCLEOTIDE SEQUENCE [LARGE SCALE GENOMIC DNA]</scope>
    <source>
        <strain evidence="1 2">MCC P1</strain>
    </source>
</reference>
<proteinExistence type="predicted"/>
<comment type="caution">
    <text evidence="1">The sequence shown here is derived from an EMBL/GenBank/DDBJ whole genome shotgun (WGS) entry which is preliminary data.</text>
</comment>